<reference evidence="2 3" key="1">
    <citation type="submission" date="2024-09" db="EMBL/GenBank/DDBJ databases">
        <title>A chromosome-level genome assembly of Gray's grenadier anchovy, Coilia grayii.</title>
        <authorList>
            <person name="Fu Z."/>
        </authorList>
    </citation>
    <scope>NUCLEOTIDE SEQUENCE [LARGE SCALE GENOMIC DNA]</scope>
    <source>
        <strain evidence="2">G4</strain>
        <tissue evidence="2">Muscle</tissue>
    </source>
</reference>
<dbReference type="InterPro" id="IPR012337">
    <property type="entry name" value="RNaseH-like_sf"/>
</dbReference>
<dbReference type="SUPFAM" id="SSF53098">
    <property type="entry name" value="Ribonuclease H-like"/>
    <property type="match status" value="1"/>
</dbReference>
<evidence type="ECO:0000313" key="2">
    <source>
        <dbReference type="EMBL" id="KAL2088248.1"/>
    </source>
</evidence>
<sequence>MGVSACFYYPPGGQVYHALLNLHRIEHPHTGECIACCIDETLDAWSIHEDKVLLIVTDNGSNILKAVQLLKEKSQGQCQQSTDDLQAQPGGTGDGLDELWNESESEETDQEDEETGESGDLKLHLSDDGESNKFQRMSCLAHTLQLTLKDAMKHLNADLLLTRARKLVHAVRKSSVANEAMIKKCGKTLVRDCSTRWNSAFDMLRRLLEI</sequence>
<comment type="caution">
    <text evidence="2">The sequence shown here is derived from an EMBL/GenBank/DDBJ whole genome shotgun (WGS) entry which is preliminary data.</text>
</comment>
<keyword evidence="3" id="KW-1185">Reference proteome</keyword>
<protein>
    <submittedName>
        <fullName evidence="2">Uncharacterized protein</fullName>
    </submittedName>
</protein>
<gene>
    <name evidence="2" type="ORF">ACEWY4_015147</name>
</gene>
<organism evidence="2 3">
    <name type="scientific">Coilia grayii</name>
    <name type="common">Gray's grenadier anchovy</name>
    <dbReference type="NCBI Taxonomy" id="363190"/>
    <lineage>
        <taxon>Eukaryota</taxon>
        <taxon>Metazoa</taxon>
        <taxon>Chordata</taxon>
        <taxon>Craniata</taxon>
        <taxon>Vertebrata</taxon>
        <taxon>Euteleostomi</taxon>
        <taxon>Actinopterygii</taxon>
        <taxon>Neopterygii</taxon>
        <taxon>Teleostei</taxon>
        <taxon>Clupei</taxon>
        <taxon>Clupeiformes</taxon>
        <taxon>Clupeoidei</taxon>
        <taxon>Engraulidae</taxon>
        <taxon>Coilinae</taxon>
        <taxon>Coilia</taxon>
    </lineage>
</organism>
<feature type="region of interest" description="Disordered" evidence="1">
    <location>
        <begin position="78"/>
        <end position="127"/>
    </location>
</feature>
<dbReference type="InterPro" id="IPR052035">
    <property type="entry name" value="ZnF_BED_domain_contain"/>
</dbReference>
<dbReference type="PANTHER" id="PTHR46481:SF4">
    <property type="entry name" value="ZINC FINGER BED DOMAIN-CONTAINING PROTEIN 4"/>
    <property type="match status" value="1"/>
</dbReference>
<evidence type="ECO:0000256" key="1">
    <source>
        <dbReference type="SAM" id="MobiDB-lite"/>
    </source>
</evidence>
<dbReference type="AlphaFoldDB" id="A0ABD1JPS2"/>
<dbReference type="EMBL" id="JBHFQA010000013">
    <property type="protein sequence ID" value="KAL2088248.1"/>
    <property type="molecule type" value="Genomic_DNA"/>
</dbReference>
<name>A0ABD1JPS2_9TELE</name>
<accession>A0ABD1JPS2</accession>
<feature type="compositionally biased region" description="Acidic residues" evidence="1">
    <location>
        <begin position="95"/>
        <end position="117"/>
    </location>
</feature>
<dbReference type="Proteomes" id="UP001591681">
    <property type="component" value="Unassembled WGS sequence"/>
</dbReference>
<evidence type="ECO:0000313" key="3">
    <source>
        <dbReference type="Proteomes" id="UP001591681"/>
    </source>
</evidence>
<proteinExistence type="predicted"/>
<dbReference type="PANTHER" id="PTHR46481">
    <property type="entry name" value="ZINC FINGER BED DOMAIN-CONTAINING PROTEIN 4"/>
    <property type="match status" value="1"/>
</dbReference>